<sequence length="22" mass="2406">MASVPAYKKTIVCYWVDSSSGI</sequence>
<organism evidence="1 2">
    <name type="scientific">Corchorus capsularis</name>
    <name type="common">Jute</name>
    <dbReference type="NCBI Taxonomy" id="210143"/>
    <lineage>
        <taxon>Eukaryota</taxon>
        <taxon>Viridiplantae</taxon>
        <taxon>Streptophyta</taxon>
        <taxon>Embryophyta</taxon>
        <taxon>Tracheophyta</taxon>
        <taxon>Spermatophyta</taxon>
        <taxon>Magnoliopsida</taxon>
        <taxon>eudicotyledons</taxon>
        <taxon>Gunneridae</taxon>
        <taxon>Pentapetalae</taxon>
        <taxon>rosids</taxon>
        <taxon>malvids</taxon>
        <taxon>Malvales</taxon>
        <taxon>Malvaceae</taxon>
        <taxon>Grewioideae</taxon>
        <taxon>Apeibeae</taxon>
        <taxon>Corchorus</taxon>
    </lineage>
</organism>
<evidence type="ECO:0000313" key="2">
    <source>
        <dbReference type="Proteomes" id="UP000188268"/>
    </source>
</evidence>
<gene>
    <name evidence="1" type="ORF">CCACVL1_17734</name>
</gene>
<proteinExistence type="predicted"/>
<dbReference type="EMBL" id="AWWV01011415">
    <property type="protein sequence ID" value="OMO72520.1"/>
    <property type="molecule type" value="Genomic_DNA"/>
</dbReference>
<keyword evidence="2" id="KW-1185">Reference proteome</keyword>
<name>A0A1R3HQM1_COCAP</name>
<dbReference type="AlphaFoldDB" id="A0A1R3HQM1"/>
<reference evidence="1 2" key="1">
    <citation type="submission" date="2013-09" db="EMBL/GenBank/DDBJ databases">
        <title>Corchorus capsularis genome sequencing.</title>
        <authorList>
            <person name="Alam M."/>
            <person name="Haque M.S."/>
            <person name="Islam M.S."/>
            <person name="Emdad E.M."/>
            <person name="Islam M.M."/>
            <person name="Ahmed B."/>
            <person name="Halim A."/>
            <person name="Hossen Q.M.M."/>
            <person name="Hossain M.Z."/>
            <person name="Ahmed R."/>
            <person name="Khan M.M."/>
            <person name="Islam R."/>
            <person name="Rashid M.M."/>
            <person name="Khan S.A."/>
            <person name="Rahman M.S."/>
            <person name="Alam M."/>
        </authorList>
    </citation>
    <scope>NUCLEOTIDE SEQUENCE [LARGE SCALE GENOMIC DNA]</scope>
    <source>
        <strain evidence="2">cv. CVL-1</strain>
        <tissue evidence="1">Whole seedling</tissue>
    </source>
</reference>
<accession>A0A1R3HQM1</accession>
<dbReference type="Proteomes" id="UP000188268">
    <property type="component" value="Unassembled WGS sequence"/>
</dbReference>
<evidence type="ECO:0000313" key="1">
    <source>
        <dbReference type="EMBL" id="OMO72520.1"/>
    </source>
</evidence>
<comment type="caution">
    <text evidence="1">The sequence shown here is derived from an EMBL/GenBank/DDBJ whole genome shotgun (WGS) entry which is preliminary data.</text>
</comment>
<protein>
    <submittedName>
        <fullName evidence="1">Uncharacterized protein</fullName>
    </submittedName>
</protein>
<dbReference type="Gramene" id="OMO72520">
    <property type="protein sequence ID" value="OMO72520"/>
    <property type="gene ID" value="CCACVL1_17734"/>
</dbReference>